<dbReference type="AlphaFoldDB" id="A0A2V0PDP8"/>
<dbReference type="PROSITE" id="PS51257">
    <property type="entry name" value="PROKAR_LIPOPROTEIN"/>
    <property type="match status" value="1"/>
</dbReference>
<accession>A0A2V0PDP8</accession>
<dbReference type="EMBL" id="BDRX01000112">
    <property type="protein sequence ID" value="GBF97966.1"/>
    <property type="molecule type" value="Genomic_DNA"/>
</dbReference>
<comment type="caution">
    <text evidence="2">The sequence shown here is derived from an EMBL/GenBank/DDBJ whole genome shotgun (WGS) entry which is preliminary data.</text>
</comment>
<dbReference type="OrthoDB" id="524859at2759"/>
<evidence type="ECO:0000256" key="1">
    <source>
        <dbReference type="SAM" id="Phobius"/>
    </source>
</evidence>
<keyword evidence="1" id="KW-1133">Transmembrane helix</keyword>
<keyword evidence="3" id="KW-1185">Reference proteome</keyword>
<feature type="transmembrane region" description="Helical" evidence="1">
    <location>
        <begin position="12"/>
        <end position="33"/>
    </location>
</feature>
<proteinExistence type="predicted"/>
<name>A0A2V0PDP8_9CHLO</name>
<keyword evidence="1" id="KW-0812">Transmembrane</keyword>
<protein>
    <submittedName>
        <fullName evidence="2">Cysteine endopeptidase</fullName>
    </submittedName>
</protein>
<dbReference type="Proteomes" id="UP000247498">
    <property type="component" value="Unassembled WGS sequence"/>
</dbReference>
<feature type="transmembrane region" description="Helical" evidence="1">
    <location>
        <begin position="53"/>
        <end position="72"/>
    </location>
</feature>
<dbReference type="InParanoid" id="A0A2V0PDP8"/>
<organism evidence="2 3">
    <name type="scientific">Raphidocelis subcapitata</name>
    <dbReference type="NCBI Taxonomy" id="307507"/>
    <lineage>
        <taxon>Eukaryota</taxon>
        <taxon>Viridiplantae</taxon>
        <taxon>Chlorophyta</taxon>
        <taxon>core chlorophytes</taxon>
        <taxon>Chlorophyceae</taxon>
        <taxon>CS clade</taxon>
        <taxon>Sphaeropleales</taxon>
        <taxon>Selenastraceae</taxon>
        <taxon>Raphidocelis</taxon>
    </lineage>
</organism>
<gene>
    <name evidence="2" type="ORF">Rsub_10639</name>
</gene>
<sequence>MAAKLQIHAVGLVLIILGFLSWIVALGGCGAASYNCQRSSSYELCAKEYQWEWWTLFFELALLLALFVTVFLERAFQRGRAVFLSFFNLATLCVLLSAHNFITDVSIGPVNVRDLGQDAVNAAAAGYVLLGIANFGLLIVLGRDFGAPPPAAPAYEQPGMGGLGPHGIGFQSSAPV</sequence>
<feature type="transmembrane region" description="Helical" evidence="1">
    <location>
        <begin position="81"/>
        <end position="102"/>
    </location>
</feature>
<evidence type="ECO:0000313" key="3">
    <source>
        <dbReference type="Proteomes" id="UP000247498"/>
    </source>
</evidence>
<evidence type="ECO:0000313" key="2">
    <source>
        <dbReference type="EMBL" id="GBF97966.1"/>
    </source>
</evidence>
<keyword evidence="1" id="KW-0472">Membrane</keyword>
<reference evidence="2 3" key="1">
    <citation type="journal article" date="2018" name="Sci. Rep.">
        <title>Raphidocelis subcapitata (=Pseudokirchneriella subcapitata) provides an insight into genome evolution and environmental adaptations in the Sphaeropleales.</title>
        <authorList>
            <person name="Suzuki S."/>
            <person name="Yamaguchi H."/>
            <person name="Nakajima N."/>
            <person name="Kawachi M."/>
        </authorList>
    </citation>
    <scope>NUCLEOTIDE SEQUENCE [LARGE SCALE GENOMIC DNA]</scope>
    <source>
        <strain evidence="2 3">NIES-35</strain>
    </source>
</reference>
<feature type="transmembrane region" description="Helical" evidence="1">
    <location>
        <begin position="122"/>
        <end position="141"/>
    </location>
</feature>